<dbReference type="Gene3D" id="3.40.47.10">
    <property type="match status" value="1"/>
</dbReference>
<evidence type="ECO:0000313" key="10">
    <source>
        <dbReference type="EMBL" id="MBS0030646.1"/>
    </source>
</evidence>
<dbReference type="Pfam" id="PF00668">
    <property type="entry name" value="Condensation"/>
    <property type="match status" value="3"/>
</dbReference>
<dbReference type="PANTHER" id="PTHR45527">
    <property type="entry name" value="NONRIBOSOMAL PEPTIDE SYNTHETASE"/>
    <property type="match status" value="1"/>
</dbReference>
<dbReference type="Pfam" id="PF08242">
    <property type="entry name" value="Methyltransf_12"/>
    <property type="match status" value="1"/>
</dbReference>
<dbReference type="Pfam" id="PF00109">
    <property type="entry name" value="ketoacyl-synt"/>
    <property type="match status" value="1"/>
</dbReference>
<dbReference type="InterPro" id="IPR014031">
    <property type="entry name" value="Ketoacyl_synth_C"/>
</dbReference>
<dbReference type="CDD" id="cd12117">
    <property type="entry name" value="A_NRPS_Srf_like"/>
    <property type="match status" value="1"/>
</dbReference>
<dbReference type="InterPro" id="IPR000873">
    <property type="entry name" value="AMP-dep_synth/lig_dom"/>
</dbReference>
<dbReference type="Gene3D" id="3.40.366.10">
    <property type="entry name" value="Malonyl-Coenzyme A Acyl Carrier Protein, domain 2"/>
    <property type="match status" value="1"/>
</dbReference>
<dbReference type="InterPro" id="IPR014043">
    <property type="entry name" value="Acyl_transferase_dom"/>
</dbReference>
<comment type="similarity">
    <text evidence="7">In the C-terminal section; belongs to the NRP synthetase family.</text>
</comment>
<dbReference type="Gene3D" id="3.30.559.30">
    <property type="entry name" value="Nonribosomal peptide synthetase, condensation domain"/>
    <property type="match status" value="3"/>
</dbReference>
<dbReference type="SMART" id="SM00827">
    <property type="entry name" value="PKS_AT"/>
    <property type="match status" value="1"/>
</dbReference>
<feature type="domain" description="Carrier" evidence="8">
    <location>
        <begin position="587"/>
        <end position="665"/>
    </location>
</feature>
<keyword evidence="3" id="KW-0597">Phosphoprotein</keyword>
<dbReference type="PROSITE" id="PS50075">
    <property type="entry name" value="CARRIER"/>
    <property type="match status" value="5"/>
</dbReference>
<dbReference type="Gene3D" id="3.30.70.3290">
    <property type="match status" value="1"/>
</dbReference>
<dbReference type="CDD" id="cd19531">
    <property type="entry name" value="LCL_NRPS-like"/>
    <property type="match status" value="3"/>
</dbReference>
<dbReference type="Gene3D" id="3.30.559.10">
    <property type="entry name" value="Chloramphenicol acetyltransferase-like domain"/>
    <property type="match status" value="3"/>
</dbReference>
<evidence type="ECO:0000259" key="9">
    <source>
        <dbReference type="PROSITE" id="PS52004"/>
    </source>
</evidence>
<evidence type="ECO:0000259" key="8">
    <source>
        <dbReference type="PROSITE" id="PS50075"/>
    </source>
</evidence>
<evidence type="ECO:0000256" key="1">
    <source>
        <dbReference type="ARBA" id="ARBA00001957"/>
    </source>
</evidence>
<dbReference type="SUPFAM" id="SSF53901">
    <property type="entry name" value="Thiolase-like"/>
    <property type="match status" value="1"/>
</dbReference>
<feature type="domain" description="Carrier" evidence="8">
    <location>
        <begin position="1602"/>
        <end position="1677"/>
    </location>
</feature>
<dbReference type="InterPro" id="IPR023213">
    <property type="entry name" value="CAT-like_dom_sf"/>
</dbReference>
<dbReference type="SUPFAM" id="SSF55048">
    <property type="entry name" value="Probable ACP-binding domain of malonyl-CoA ACP transacylase"/>
    <property type="match status" value="1"/>
</dbReference>
<dbReference type="InterPro" id="IPR016035">
    <property type="entry name" value="Acyl_Trfase/lysoPLipase"/>
</dbReference>
<dbReference type="InterPro" id="IPR015424">
    <property type="entry name" value="PyrdxlP-dep_Trfase"/>
</dbReference>
<dbReference type="SMART" id="SM00823">
    <property type="entry name" value="PKS_PP"/>
    <property type="match status" value="5"/>
</dbReference>
<keyword evidence="5" id="KW-0677">Repeat</keyword>
<dbReference type="InterPro" id="IPR016036">
    <property type="entry name" value="Malonyl_transacylase_ACP-bd"/>
</dbReference>
<evidence type="ECO:0000256" key="7">
    <source>
        <dbReference type="ARBA" id="ARBA00029443"/>
    </source>
</evidence>
<dbReference type="InterPro" id="IPR025714">
    <property type="entry name" value="Methyltranfer_dom"/>
</dbReference>
<accession>A0ABS5J5Z9</accession>
<dbReference type="PROSITE" id="PS52004">
    <property type="entry name" value="KS3_2"/>
    <property type="match status" value="1"/>
</dbReference>
<dbReference type="Pfam" id="PF13193">
    <property type="entry name" value="AMP-binding_C"/>
    <property type="match status" value="1"/>
</dbReference>
<dbReference type="SUPFAM" id="SSF56801">
    <property type="entry name" value="Acetyl-CoA synthetase-like"/>
    <property type="match status" value="4"/>
</dbReference>
<dbReference type="InterPro" id="IPR005814">
    <property type="entry name" value="Aminotrans_3"/>
</dbReference>
<dbReference type="InterPro" id="IPR015421">
    <property type="entry name" value="PyrdxlP-dep_Trfase_major"/>
</dbReference>
<dbReference type="SUPFAM" id="SSF53335">
    <property type="entry name" value="S-adenosyl-L-methionine-dependent methyltransferases"/>
    <property type="match status" value="2"/>
</dbReference>
<dbReference type="PANTHER" id="PTHR45527:SF1">
    <property type="entry name" value="FATTY ACID SYNTHASE"/>
    <property type="match status" value="1"/>
</dbReference>
<dbReference type="InterPro" id="IPR010071">
    <property type="entry name" value="AA_adenyl_dom"/>
</dbReference>
<dbReference type="InterPro" id="IPR016039">
    <property type="entry name" value="Thiolase-like"/>
</dbReference>
<dbReference type="InterPro" id="IPR025110">
    <property type="entry name" value="AMP-bd_C"/>
</dbReference>
<dbReference type="InterPro" id="IPR020841">
    <property type="entry name" value="PKS_Beta-ketoAc_synthase_dom"/>
</dbReference>
<dbReference type="InterPro" id="IPR013217">
    <property type="entry name" value="Methyltransf_12"/>
</dbReference>
<keyword evidence="6" id="KW-0663">Pyridoxal phosphate</keyword>
<protein>
    <submittedName>
        <fullName evidence="10">Amino acid adenylation domain-containing protein</fullName>
    </submittedName>
</protein>
<dbReference type="Gene3D" id="3.40.640.10">
    <property type="entry name" value="Type I PLP-dependent aspartate aminotransferase-like (Major domain)"/>
    <property type="match status" value="1"/>
</dbReference>
<dbReference type="CDD" id="cd00833">
    <property type="entry name" value="PKS"/>
    <property type="match status" value="1"/>
</dbReference>
<dbReference type="Proteomes" id="UP000676386">
    <property type="component" value="Unassembled WGS sequence"/>
</dbReference>
<dbReference type="InterPro" id="IPR014030">
    <property type="entry name" value="Ketoacyl_synth_N"/>
</dbReference>
<feature type="domain" description="Carrier" evidence="8">
    <location>
        <begin position="3638"/>
        <end position="3713"/>
    </location>
</feature>
<name>A0ABS5J5Z9_9BACT</name>
<evidence type="ECO:0000256" key="4">
    <source>
        <dbReference type="ARBA" id="ARBA00022679"/>
    </source>
</evidence>
<dbReference type="SUPFAM" id="SSF52151">
    <property type="entry name" value="FabD/lysophospholipase-like"/>
    <property type="match status" value="1"/>
</dbReference>
<keyword evidence="4" id="KW-0808">Transferase</keyword>
<dbReference type="InterPro" id="IPR045851">
    <property type="entry name" value="AMP-bd_C_sf"/>
</dbReference>
<dbReference type="PROSITE" id="PS00606">
    <property type="entry name" value="KS3_1"/>
    <property type="match status" value="1"/>
</dbReference>
<dbReference type="InterPro" id="IPR029063">
    <property type="entry name" value="SAM-dependent_MTases_sf"/>
</dbReference>
<sequence>MRNELSSKTLFDLLISQKDQSEKGVNFIVAATRTIFLSYQQLYHDALSLLGYLQHKGLKPGDELVLQLDDGQQFIQYFWACILGGIIPVPVSITHYSENARKLYKIRAYLKNPYLITTPAHFEKLCKQDYSDGAADKTFFDQVLFLDEDKDNLPEGIMADVTPDDIAFLQFSSGSTGNPKGVEIRHRNLIANTFPVLDAYECTPDDIFLSWMPLTHDLGLIGYHINPLAAGVQQYIMPTDLFIRHPLLWLQKVSDYKASITCSPNFGYKYYLNQFTEEKGQTLDLSAVRIILNGAEPISANLARVFTDRLAKYKLNPMAMRAVYGLAEATLEVTFPRVHVPFKSVFVKRESLTIGKSITNKSLQQEGGPDTLEVVAVGTLIDGLELRIVNEKGTTLRPGHAGVIWVKGPCVASRYYNNEAATSNTFKDGWLNTGDTGFVLDDTLYIMGRVKDIIFVNGGNVYPHDIEHTLETLDEIDTGKVVACGVPDEVSGSESIVVFVVHKLSAEKFLPMISLVKRTVASRLGLEVKQVIPVRKVFKTTSGKVRRHLFVEEYINGVYNDIIQEIAALTTSADIAAAVGGNEQTHLPGVEMIRRWLKHWLKQRVELSAEELGTDKTFAEYGLTSMQTVALAADLEVFLQAPVSNTIVYNFPTIESLSSHLSGVSAAVKENQPAVITETTVRSSSDKRIAVIGIGCRFPGEVNSPATFWELLSEGRNAISQIPADRWDATAFYDEDAMAAGKMYTLQGGFIDQPDQFDPLFFGISPREAAGIDPQQRLLLEVSWEALEHAGIAPSRLRGTDTGVFIGLGTDDYQHLIQEHKGRRHYEDVFSGLGIERSVAAGRIAYLLDFHGPAMQLDTACSSSLLSVHQAAQSLLNGECSLALAGGVNLMLSPDTTIKLCRMQALSPTGSCKTFDDKADGYVRGEGAGMVVLKRYSDAVAAGDTILAVVSGSAVNHDGQSNGMAAPNGVAQQQLLEKALLHADVEASTVQYIETHGTGTRLGDPVEVQSLHAVYGKDRPAEQPLVIGALKTNIGHLEAAAGIAGFIKTVLSLHHGQIPASLHFEAPNRFIPWKDIHVQVANRLMPWPAYSGSRRAAISAFGLSGTNVHVILEAAAPVKEKAGGGLQPGWPSYPFVLSAKTPQALQSLVAKYIHLLNDGTTYLPDLAYNVAVTRDAFRHRLAFEAASVPAARQLLQAYAGGGTKKTLLEGTTPDQRGELVWLFTGQGSQYWQMGRELYESSAVFKSIIDRCDNYLQTRWEVSLVSLLYGPEEETATALLRQTGYAQPALFAISCALAEVWKSWGVWPGIVAGHSAGEYAAACIAGVFSITDGLKLISERALLMQSLQEPGAMAVVFGAEALILQMIRPYGRDLAIAAVNGPELSVISGKRAAVTAVIASLKEAGIGSRELAVSHAFHSSLMEPMIDAFRKVAEGIDFHVPALRLVSNVTGDVISDDIATPAYWIRHILSPVLFSKSIKSIRELGGQVLMELGAQSSLLSMAQLSIPHEEDQLLPSMRQGQSSWSTMLQSLMALYIKGYAIDWDQFFASGIYHKIDLPVYPFQRQRYWIDMDDARVSAPAIATPVVAAAPHHETVIASGHQLQDILNYLTQIFGSLLKMAPADINIHARFFELGADSLVLSSAVRRVEKNYGLTFTIKMLYEDLTSLHLMAQYIAANTAPPVVVSVPAVPISAPATPVAEAVQVNTAGIQGHFQVMQQQFNIMSQQFQWLSQQLGNGHSLQGISALPAGIATVAPVNGVQLSAPTPAASKKHKTIFPKMETRPVQTGYSPAQEEYLQAFVQRYNRKTAKSKQLTQDFRPILADNRASAGFRFSTKEVLYPIIGVSSSGPTITDVDGNTYVDIAMGFGVNLLGHRPPAVTSALQQQIETGYQLGPQTIMAGEVATLVAELTGMERVSFHNSGTEAVMTAIRLARTVTGKTKVAIFAGSYHGHFDGTLAVAEDMENDRKTGVPIAPGILQNMVADLIVFDYTNPGVVAQIRAHAHELAAVLVEPVQSRRPAYQPKALLHALRDMTAAEGIALIFDEMITGFRIHPGGAQAYFGVRADLATYGKIIGGGLPIGVIAGSAHYMNALDGGNWQYGDQSYPVADTTFFAGTFCKHPLSLASSLALLKELQKHGPVLQERLNARTTVFIKDISTFFEQEQVPMQVHHFGSLFYFAINTNMDLFFYHLVERGVYVWEGRTCFLSTAHTDEDIAFITTAIKDSIKTLQREGFLPLPDKSVITLQDQQQLLPGIVQTTRPAQIPLSFGQERLWFIDQLRGSVQYHLPHILKLKGIPDVHALSHALRSIVNRHEILRTVIAQDGGQPYQQILDQDLWELNIVDGTVYTDNPAALQSYMMELIGQPFDMATDHLFRAHLIRLSAQESILLLVLHHIVADGWSLQVMVGELMEYYKAFMEGHVPQLKELVIQYADYSIWQRTHLEGNTWNRRLAYWEEKLNGIVPLNLPTDFARPVMQSTRGAMYWFRLDKTLRNQLHQLSGQQGATLFMTLLTAFKILLYRYSGQEDICVGTSIAGRMNEEVEDLIGFFVNTLALRSDLSDDPTFVNLLKQVKQTTLDAYDHQEVPFERIVEVVEKERDMGRTSFFQVMFELFNTPDVPELKLGQLQLTEEKVEHTTSLFDLSFCLQEDADGLLGYVEYCVDLFSEATIVRMTRHFEQLLHYIIQQPEGHIATLPILQEGEKQQILVDFNNNIQPYPDQETFISLFSVQAASTPDAPAIVFNGQQLSYREVDERSNQIAHYLRSKGVATETLVPVCIERSPEMITGILGVMKAGGAYIPIDPEYPIDRINYMLEDCDAKLLVTTGFARQKTGVIDGVITVLLDINAEQIDMQPVTAPAIRPLPAHLAYIIYTSGSTGKPKGAMIEHAGMLNHLYAKIRDLKMDQHTVLAYTAAYTFDISVWQMFSALLCGGRTVIYAEHLIFDPISLLGTIDRDQVTILELVPSYLASLLQEETGVKLNHLRYLLVTGEVVSQRVLTQWFNHRDYRAIPVVNAYGPTEASDDITHYFMYEAPTRKNVPLGKPVQNLRIYILDQSQQLCPVGVAGEICVSGVGVGRGYLKRPALTAERFLQDPFQPEMAVRMYRTGDLGRWLPDGTIECLGRIDDQVKVRGYRIELGEIESVLLQSELVSQAVVLAKSDGGDTKRLVSFYVPDQQKVRRKEEELYSQQRENWHELWETEYTRTQEEGVSEDEFNLTGWNDSFTGKAIPQEQMRSWLEETIKVIRTEKPRQVLELGCGAGLLYYQLADQLQKYVGIDFSSVSIGEIRKKISKAERIYPKTILQVGAAHEIELVADEEIDMVIVNSVAQYFPGEKYLSDIFSKCIPMLRKGGKFLLGDIRDQRLLKLFKSRLCLAKFQERASIKEFSWGVDQEMLKEEELLLTPAYFYRLKELYPEVTHVDIQWKKGDYINELTLYRYTVVVFVGITQPVLQPEWQYWDNIADKQVLLEQVRQRTAIIALKDVPNPRLWKERLLENGLKDTAVISVGDLSDYIAHQDMETAQVDRLLAAASANGYECRFLLDEDPLKINLLLELTPFEGFIGDVFSEQANLSPVTSNIPLYADICELLQQDIRRYLQGGLPDYMIPADFTALQHLPLTNNGKVDRKFLLQREDVQRKGLLNYQLPVTVMEQQLANIWQGLLGLERIGVRDNFFEIGGHSLLAIRVVSAIRKELKAELTVKDFFLYPTIGRLALYLQVQDKSLLMPAIEAGPRPTRIPLSFSQERLWFIDQLEGSVQYHVPAPLRLKGKLDEEALAYALKSIVNRHEVLRTVMEQEDGPVYQRILEPDQWQMTIVDGSGFAEQEALESFLSTLIHTPFELSKDHMLRAYLIRLTDEEHMLLLMMHHIVSDGWSLSVLVRELIELYSAHTGKREVVLDPLEIQYADYAIWQRKYLSGTLLDKKLAYWKKQLEGATLLSLPTDFERPLVKSTKGALLTFTIDKTLATSLQQLSQQQGATLFMTLLSVFKILLYRYSGQEDVCVGGAIAGRMQVEVELLIGFFVNALVLRSDLSGNPSFISLLQQVRNTTLDAYEHQEVPFEKVVEAVVGERDVSKNPLFQVMFALQNTPPIPELRIGEVLMVHEPVLHTTSLFDLFWSIRERPGHIEVEIEYCVDLFHERTIIRMFEHYVALLKAVVKEPEQTVGNLSMLSPEEEQQLLISFNDTALAYPASDSIVSLFESQVARTPHAIALAFGEEQLTYKALDEQSNQLAHYLRASGVREEVLVPLCVDRSASLLVSILGILKAGGVYVPIDPGYPKDRIAYMLQDTGGTVAVIHRTHATLLQEAMPDVELVCIDDAGWKAGQPLTAIGQQPGPDSLAYVIYTSGSTGLPKGTLVTHRNVTSLATGGNFVALSSSDVILSTGSPSFDATTFEYWGMLLNGGQLVLLPEQQLLDPVLLKQEIRLRGVTRMWFTASWFNQLTDDDVTIFEGLKAILVGGEKLSETHIRKFLSIHPEITVINGYGPTENTTFSLTHPIHSLEEGQRIPIGRPLANRTAYVLNSQQQLMPIGIPGELYVGGAGVSRGYLHQDTLTSERFIADPFSEIPGARLYRTGDRTRWLPDGTIEYLGRIDDQVKIRGYRIEPGEIERALNSLNEVATSCVLVKEQPGTGKKLMGYFIPEATVIRQREEALYLQQVETWNELYETAYSKAEEVENLDEEFNITGWNDSFTGGAIPAEQMREWLDDIRQVILSGQPQRVLEIGSGTGLIYYQLVGHIQKYTGTDFSRVSMGQLQQRINRKERDYPDTDLKLCAAHEVVLDANETIDHIILNSIVQYFPGEQYLSAVVEKCMHLLNGHGRIIIGDVRDLRLLSSFKGRLQLSKLQDRTRIREFEWNVDQEVMKEEELCISPAWFYQLKSRYPEITHVDIQWKKGDYINELTMYRYTVVIYVGMEQSVLHPGWHAWDEIADKSNIFQQLSKNHDRIALKDVPNPRLWRERLLAQALAEKPVSINTVGDLVDYIVTPDHGTRAVNELLAEATRNGYQYRFLLDEDPLKINLLLERTPFAGFVEQAYSDGELPAGSKTNIPLFPDICTHLQKDIRFLLKERLPDYMIPADLVALEYLPLTSNGKVDKKFLSDWEDIQRKRLINYEAPVTQAEQQMAAIWQRLIGIERVGLHDNFFELGGHSLLATRVVSSVRKELEVEISVKDFFVYPTVGQLAAYLAAQRKGLILPAITAEERPALIPLSYSQERLWFIDQLEGSVQYHMPAVFRLKGTLDVSALQHALQSIVQRHEILRTVLEQEQGAAYQRVLTEDTWQLVTTEEDIYKTDPFALQTYISTLVHTPFDLSKEHMLRAHLIRLSAEEYILIIIMHHIASDGWSVSVLVKELVEGYRARINNREPVLEPLPVQYADYAVWQRRWLHGDVLDKQLAYWKEQLSGTEVLNLPVDYGRPPVQSTHGAMKWFSIDKALLRQLQQLSQQQGTTLFMTLLATFKVLLYRYTGQEDICVGTSIAGRTREEVEGLIGFFVNTLALRSDLNSQLSFISLLQQVKRTTLGAYEHQDVPFEKVVEAVVKTRDISRHPLFQVMFELQNTPEVPSIDLGDVQLVNEEMSHTTTQFDLTVSMEESADGLKWYAEYSVDLFSEETITRMMAHFEQLLYAVVKSPATHIGALMMLSATEQQELLITFNDTTTSYPQSHTLVDLFEEQAALTPAAIALVLEDTFLTYQELNEQANQLAYYLISKGVTADTLVPVCIERSLEMIVGILGILKAGGAYVPVDPEYPAERIRYILEDTQAKLVVSSSYGSEKIAGAADISVILLDTDQELLGSLPVQSPAIPPTPHQLAYVIYTSGSTGKPKGVMVEHAGMLNHLFAKVNDLKMDANTILAYTASYTFDISVWQMFAALLSGGRTVVYTDAHIYNPAALLRSISSNGITVLELVPSYLAAILREDGNIPLESLQYLLVTGEPVSQTLLSKWFSHPEYGSIPVVNAYGPTEASDDVTHHFMHVAPVRNNVPLGKPIQNLRIYILDAARQLCPVGVAGEICVSGIGVSRGYLNDPERTAAKFIKDPFQADGAIRMYCTGDLGRWLPDGSIEMLSRIDEQVKIRGYRIELGEIENVLQQFHSVKAAVVLAKGDDKEDNSNRRLVGYIVAGNGYSRDAVVAYLKERLPEYMVPEQLITLDEIPLTANGKVDKKALPEADNQVLLTRYEAPGNETEQVLEDICKKLLETDRIGMNDNLFELGMHSLLVMRLSAAVQEKFRLHLPVRTFFKLTTIKALAAYIKISQAAVLETSEGLQEMRL</sequence>
<keyword evidence="11" id="KW-1185">Reference proteome</keyword>
<dbReference type="Pfam" id="PF02801">
    <property type="entry name" value="Ketoacyl-synt_C"/>
    <property type="match status" value="1"/>
</dbReference>
<dbReference type="Gene3D" id="3.40.50.12780">
    <property type="entry name" value="N-terminal domain of ligase-like"/>
    <property type="match status" value="1"/>
</dbReference>
<dbReference type="Gene3D" id="2.30.38.10">
    <property type="entry name" value="Luciferase, Domain 3"/>
    <property type="match status" value="3"/>
</dbReference>
<dbReference type="Pfam" id="PF13847">
    <property type="entry name" value="Methyltransf_31"/>
    <property type="match status" value="1"/>
</dbReference>
<feature type="domain" description="Ketosynthase family 3 (KS3)" evidence="9">
    <location>
        <begin position="686"/>
        <end position="1114"/>
    </location>
</feature>
<reference evidence="10 11" key="1">
    <citation type="submission" date="2021-04" db="EMBL/GenBank/DDBJ databases">
        <title>Chitinophaga sp. nov., isolated from the rhizosphere soil.</title>
        <authorList>
            <person name="He S."/>
        </authorList>
    </citation>
    <scope>NUCLEOTIDE SEQUENCE [LARGE SCALE GENOMIC DNA]</scope>
    <source>
        <strain evidence="10 11">2R12</strain>
    </source>
</reference>
<evidence type="ECO:0000256" key="6">
    <source>
        <dbReference type="ARBA" id="ARBA00022898"/>
    </source>
</evidence>
<dbReference type="Gene3D" id="3.40.50.150">
    <property type="entry name" value="Vaccinia Virus protein VP39"/>
    <property type="match status" value="2"/>
</dbReference>
<dbReference type="Gene3D" id="3.90.1150.10">
    <property type="entry name" value="Aspartate Aminotransferase, domain 1"/>
    <property type="match status" value="1"/>
</dbReference>
<dbReference type="NCBIfam" id="NF003417">
    <property type="entry name" value="PRK04813.1"/>
    <property type="match status" value="7"/>
</dbReference>
<keyword evidence="2" id="KW-0596">Phosphopantetheine</keyword>
<evidence type="ECO:0000313" key="11">
    <source>
        <dbReference type="Proteomes" id="UP000676386"/>
    </source>
</evidence>
<dbReference type="NCBIfam" id="TIGR01733">
    <property type="entry name" value="AA-adenyl-dom"/>
    <property type="match status" value="3"/>
</dbReference>
<organism evidence="10 11">
    <name type="scientific">Chitinophaga hostae</name>
    <dbReference type="NCBI Taxonomy" id="2831022"/>
    <lineage>
        <taxon>Bacteria</taxon>
        <taxon>Pseudomonadati</taxon>
        <taxon>Bacteroidota</taxon>
        <taxon>Chitinophagia</taxon>
        <taxon>Chitinophagales</taxon>
        <taxon>Chitinophagaceae</taxon>
        <taxon>Chitinophaga</taxon>
    </lineage>
</organism>
<dbReference type="InterPro" id="IPR020845">
    <property type="entry name" value="AMP-binding_CS"/>
</dbReference>
<dbReference type="InterPro" id="IPR020806">
    <property type="entry name" value="PKS_PP-bd"/>
</dbReference>
<dbReference type="InterPro" id="IPR018201">
    <property type="entry name" value="Ketoacyl_synth_AS"/>
</dbReference>
<dbReference type="Pfam" id="PF00698">
    <property type="entry name" value="Acyl_transf_1"/>
    <property type="match status" value="1"/>
</dbReference>
<dbReference type="SMART" id="SM01294">
    <property type="entry name" value="PKS_PP_betabranch"/>
    <property type="match status" value="1"/>
</dbReference>
<evidence type="ECO:0000256" key="3">
    <source>
        <dbReference type="ARBA" id="ARBA00022553"/>
    </source>
</evidence>
<feature type="domain" description="Carrier" evidence="8">
    <location>
        <begin position="5103"/>
        <end position="5178"/>
    </location>
</feature>
<dbReference type="CDD" id="cd05930">
    <property type="entry name" value="A_NRPS"/>
    <property type="match status" value="2"/>
</dbReference>
<dbReference type="Pfam" id="PF00501">
    <property type="entry name" value="AMP-binding"/>
    <property type="match status" value="4"/>
</dbReference>
<dbReference type="EMBL" id="JAGTXB010000016">
    <property type="protein sequence ID" value="MBS0030646.1"/>
    <property type="molecule type" value="Genomic_DNA"/>
</dbReference>
<dbReference type="InterPro" id="IPR001242">
    <property type="entry name" value="Condensation_dom"/>
</dbReference>
<dbReference type="PROSITE" id="PS00012">
    <property type="entry name" value="PHOSPHOPANTETHEINE"/>
    <property type="match status" value="3"/>
</dbReference>
<dbReference type="Pfam" id="PF16197">
    <property type="entry name" value="KAsynt_C_assoc"/>
    <property type="match status" value="1"/>
</dbReference>
<dbReference type="InterPro" id="IPR006162">
    <property type="entry name" value="Ppantetheine_attach_site"/>
</dbReference>
<dbReference type="CDD" id="cd00610">
    <property type="entry name" value="OAT_like"/>
    <property type="match status" value="1"/>
</dbReference>
<evidence type="ECO:0000256" key="2">
    <source>
        <dbReference type="ARBA" id="ARBA00022450"/>
    </source>
</evidence>
<proteinExistence type="inferred from homology"/>
<dbReference type="SUPFAM" id="SSF52777">
    <property type="entry name" value="CoA-dependent acyltransferases"/>
    <property type="match status" value="6"/>
</dbReference>
<dbReference type="Pfam" id="PF00550">
    <property type="entry name" value="PP-binding"/>
    <property type="match status" value="5"/>
</dbReference>
<dbReference type="InterPro" id="IPR036736">
    <property type="entry name" value="ACP-like_sf"/>
</dbReference>
<dbReference type="Gene3D" id="1.10.1200.10">
    <property type="entry name" value="ACP-like"/>
    <property type="match status" value="5"/>
</dbReference>
<comment type="caution">
    <text evidence="10">The sequence shown here is derived from an EMBL/GenBank/DDBJ whole genome shotgun (WGS) entry which is preliminary data.</text>
</comment>
<dbReference type="RefSeq" id="WP_211975785.1">
    <property type="nucleotide sequence ID" value="NZ_CBFHAM010000002.1"/>
</dbReference>
<dbReference type="Gene3D" id="3.30.300.30">
    <property type="match status" value="6"/>
</dbReference>
<dbReference type="InterPro" id="IPR009081">
    <property type="entry name" value="PP-bd_ACP"/>
</dbReference>
<dbReference type="Gene3D" id="3.40.50.980">
    <property type="match status" value="6"/>
</dbReference>
<dbReference type="CDD" id="cd02440">
    <property type="entry name" value="AdoMet_MTases"/>
    <property type="match status" value="2"/>
</dbReference>
<comment type="cofactor">
    <cofactor evidence="1">
        <name>pantetheine 4'-phosphate</name>
        <dbReference type="ChEBI" id="CHEBI:47942"/>
    </cofactor>
</comment>
<evidence type="ECO:0000256" key="5">
    <source>
        <dbReference type="ARBA" id="ARBA00022737"/>
    </source>
</evidence>
<dbReference type="Pfam" id="PF00202">
    <property type="entry name" value="Aminotran_3"/>
    <property type="match status" value="1"/>
</dbReference>
<dbReference type="SMART" id="SM00825">
    <property type="entry name" value="PKS_KS"/>
    <property type="match status" value="1"/>
</dbReference>
<feature type="domain" description="Carrier" evidence="8">
    <location>
        <begin position="6163"/>
        <end position="6238"/>
    </location>
</feature>
<gene>
    <name evidence="10" type="ORF">KE626_25195</name>
</gene>
<dbReference type="SUPFAM" id="SSF53383">
    <property type="entry name" value="PLP-dependent transferases"/>
    <property type="match status" value="1"/>
</dbReference>
<dbReference type="InterPro" id="IPR001227">
    <property type="entry name" value="Ac_transferase_dom_sf"/>
</dbReference>
<dbReference type="InterPro" id="IPR015422">
    <property type="entry name" value="PyrdxlP-dep_Trfase_small"/>
</dbReference>
<dbReference type="InterPro" id="IPR032821">
    <property type="entry name" value="PKS_assoc"/>
</dbReference>
<dbReference type="SUPFAM" id="SSF47336">
    <property type="entry name" value="ACP-like"/>
    <property type="match status" value="5"/>
</dbReference>
<dbReference type="InterPro" id="IPR042099">
    <property type="entry name" value="ANL_N_sf"/>
</dbReference>
<dbReference type="PROSITE" id="PS00455">
    <property type="entry name" value="AMP_BINDING"/>
    <property type="match status" value="4"/>
</dbReference>